<name>A0A1X1J5C2_STROR</name>
<evidence type="ECO:0000256" key="1">
    <source>
        <dbReference type="SAM" id="Coils"/>
    </source>
</evidence>
<sequence length="133" mass="15574">MGRYDSAIANCHAQIRWIRLDIRTYEDKIRRLESANDRIQSQMDVVSKNKTSASDLNKHSTTDFKGTRREDFDKTLAGISDAITTWLTDTEMNCKSIRFKISEYNGNIEDCQTKINSLNSQIEYYHRLNREED</sequence>
<protein>
    <submittedName>
        <fullName evidence="2">DUF5082 domain-containing protein</fullName>
    </submittedName>
</protein>
<dbReference type="RefSeq" id="WP_084948601.1">
    <property type="nucleotide sequence ID" value="NZ_NCVA01000041.1"/>
</dbReference>
<dbReference type="AlphaFoldDB" id="A0A1X1J5C2"/>
<comment type="caution">
    <text evidence="2">The sequence shown here is derived from an EMBL/GenBank/DDBJ whole genome shotgun (WGS) entry which is preliminary data.</text>
</comment>
<feature type="coiled-coil region" evidence="1">
    <location>
        <begin position="22"/>
        <end position="49"/>
    </location>
</feature>
<gene>
    <name evidence="2" type="ORF">B7705_06715</name>
</gene>
<dbReference type="Proteomes" id="UP000193064">
    <property type="component" value="Unassembled WGS sequence"/>
</dbReference>
<proteinExistence type="predicted"/>
<accession>A0A1X1J5C2</accession>
<organism evidence="2 3">
    <name type="scientific">Streptococcus oralis subsp. dentisani</name>
    <dbReference type="NCBI Taxonomy" id="1458253"/>
    <lineage>
        <taxon>Bacteria</taxon>
        <taxon>Bacillati</taxon>
        <taxon>Bacillota</taxon>
        <taxon>Bacilli</taxon>
        <taxon>Lactobacillales</taxon>
        <taxon>Streptococcaceae</taxon>
        <taxon>Streptococcus</taxon>
    </lineage>
</organism>
<evidence type="ECO:0000313" key="3">
    <source>
        <dbReference type="Proteomes" id="UP000193064"/>
    </source>
</evidence>
<evidence type="ECO:0000313" key="2">
    <source>
        <dbReference type="EMBL" id="ORO80592.1"/>
    </source>
</evidence>
<dbReference type="InterPro" id="IPR031681">
    <property type="entry name" value="YwqH-like"/>
</dbReference>
<keyword evidence="1" id="KW-0175">Coiled coil</keyword>
<dbReference type="Pfam" id="PF16888">
    <property type="entry name" value="YwqH-like"/>
    <property type="match status" value="1"/>
</dbReference>
<reference evidence="2 3" key="1">
    <citation type="journal article" date="2016" name="Eur. J. Clin. Microbiol. Infect. Dis.">
        <title>Whole genome sequencing as a tool for phylogenetic analysis of clinical strains of Mitis group streptococci.</title>
        <authorList>
            <person name="Rasmussen L.H."/>
            <person name="Dargis R."/>
            <person name="Hojholt K."/>
            <person name="Christensen J.J."/>
            <person name="Skovgaard O."/>
            <person name="Justesen U.S."/>
            <person name="Rosenvinge F.S."/>
            <person name="Moser C."/>
            <person name="Lukjancenko O."/>
            <person name="Rasmussen S."/>
            <person name="Nielsen X.C."/>
        </authorList>
    </citation>
    <scope>NUCLEOTIDE SEQUENCE [LARGE SCALE GENOMIC DNA]</scope>
    <source>
        <strain evidence="2 3">RH_13585_10</strain>
    </source>
</reference>
<dbReference type="EMBL" id="NCVA01000041">
    <property type="protein sequence ID" value="ORO80592.1"/>
    <property type="molecule type" value="Genomic_DNA"/>
</dbReference>